<dbReference type="Pfam" id="PF03099">
    <property type="entry name" value="BPL_LplA_LipB"/>
    <property type="match status" value="1"/>
</dbReference>
<evidence type="ECO:0000256" key="1">
    <source>
        <dbReference type="ARBA" id="ARBA00022598"/>
    </source>
</evidence>
<dbReference type="InterPro" id="IPR004143">
    <property type="entry name" value="BPL_LPL_catalytic"/>
</dbReference>
<dbReference type="GO" id="GO:0004077">
    <property type="term" value="F:biotin--[biotin carboxyl-carrier protein] ligase activity"/>
    <property type="evidence" value="ECO:0007669"/>
    <property type="project" value="UniProtKB-EC"/>
</dbReference>
<dbReference type="Proteomes" id="UP000500930">
    <property type="component" value="Chromosome"/>
</dbReference>
<keyword evidence="7" id="KW-1185">Reference proteome</keyword>
<evidence type="ECO:0000313" key="6">
    <source>
        <dbReference type="EMBL" id="QJC27704.1"/>
    </source>
</evidence>
<name>A0A858PYR1_9RICK</name>
<dbReference type="RefSeq" id="WP_169193321.1">
    <property type="nucleotide sequence ID" value="NZ_CP046391.1"/>
</dbReference>
<evidence type="ECO:0000256" key="2">
    <source>
        <dbReference type="ARBA" id="ARBA00023267"/>
    </source>
</evidence>
<reference evidence="6 7" key="1">
    <citation type="journal article" date="2020" name="Pathogens">
        <title>First Whole Genome Sequence of Anaplasma platys, an Obligate Intracellular Rickettsial Pathogen of Dogs.</title>
        <authorList>
            <person name="Llanes A."/>
            <person name="Rajeev S."/>
        </authorList>
    </citation>
    <scope>NUCLEOTIDE SEQUENCE [LARGE SCALE GENOMIC DNA]</scope>
    <source>
        <strain evidence="6 7">S3</strain>
    </source>
</reference>
<dbReference type="PANTHER" id="PTHR12835">
    <property type="entry name" value="BIOTIN PROTEIN LIGASE"/>
    <property type="match status" value="1"/>
</dbReference>
<keyword evidence="2" id="KW-0092">Biotin</keyword>
<dbReference type="InterPro" id="IPR004408">
    <property type="entry name" value="Biotin_CoA_COase_ligase"/>
</dbReference>
<dbReference type="EMBL" id="CP046391">
    <property type="protein sequence ID" value="QJC27704.1"/>
    <property type="molecule type" value="Genomic_DNA"/>
</dbReference>
<dbReference type="AlphaFoldDB" id="A0A858PYR1"/>
<dbReference type="KEGG" id="aplt:ANPL_03190"/>
<dbReference type="CDD" id="cd16442">
    <property type="entry name" value="BPL"/>
    <property type="match status" value="1"/>
</dbReference>
<dbReference type="PROSITE" id="PS51733">
    <property type="entry name" value="BPL_LPL_CATALYTIC"/>
    <property type="match status" value="1"/>
</dbReference>
<dbReference type="InterPro" id="IPR045864">
    <property type="entry name" value="aa-tRNA-synth_II/BPL/LPL"/>
</dbReference>
<organism evidence="6 7">
    <name type="scientific">Anaplasma platys</name>
    <dbReference type="NCBI Taxonomy" id="949"/>
    <lineage>
        <taxon>Bacteria</taxon>
        <taxon>Pseudomonadati</taxon>
        <taxon>Pseudomonadota</taxon>
        <taxon>Alphaproteobacteria</taxon>
        <taxon>Rickettsiales</taxon>
        <taxon>Anaplasmataceae</taxon>
        <taxon>Anaplasma</taxon>
    </lineage>
</organism>
<dbReference type="Pfam" id="PF02237">
    <property type="entry name" value="BPL_C"/>
    <property type="match status" value="1"/>
</dbReference>
<dbReference type="Gene3D" id="2.30.30.100">
    <property type="match status" value="1"/>
</dbReference>
<dbReference type="PANTHER" id="PTHR12835:SF5">
    <property type="entry name" value="BIOTIN--PROTEIN LIGASE"/>
    <property type="match status" value="1"/>
</dbReference>
<dbReference type="Gene3D" id="3.30.930.10">
    <property type="entry name" value="Bira Bifunctional Protein, Domain 2"/>
    <property type="match status" value="1"/>
</dbReference>
<dbReference type="GO" id="GO:0005737">
    <property type="term" value="C:cytoplasm"/>
    <property type="evidence" value="ECO:0007669"/>
    <property type="project" value="TreeGrafter"/>
</dbReference>
<dbReference type="EC" id="6.3.4.15" evidence="3"/>
<protein>
    <recommendedName>
        <fullName evidence="3">biotin--[biotin carboxyl-carrier protein] ligase</fullName>
        <ecNumber evidence="3">6.3.4.15</ecNumber>
    </recommendedName>
</protein>
<feature type="domain" description="BPL/LPL catalytic" evidence="5">
    <location>
        <begin position="4"/>
        <end position="179"/>
    </location>
</feature>
<comment type="catalytic activity">
    <reaction evidence="4">
        <text>biotin + L-lysyl-[protein] + ATP = N(6)-biotinyl-L-lysyl-[protein] + AMP + diphosphate + H(+)</text>
        <dbReference type="Rhea" id="RHEA:11756"/>
        <dbReference type="Rhea" id="RHEA-COMP:9752"/>
        <dbReference type="Rhea" id="RHEA-COMP:10505"/>
        <dbReference type="ChEBI" id="CHEBI:15378"/>
        <dbReference type="ChEBI" id="CHEBI:29969"/>
        <dbReference type="ChEBI" id="CHEBI:30616"/>
        <dbReference type="ChEBI" id="CHEBI:33019"/>
        <dbReference type="ChEBI" id="CHEBI:57586"/>
        <dbReference type="ChEBI" id="CHEBI:83144"/>
        <dbReference type="ChEBI" id="CHEBI:456215"/>
        <dbReference type="EC" id="6.3.4.15"/>
    </reaction>
</comment>
<accession>A0A858PYR1</accession>
<dbReference type="SUPFAM" id="SSF55681">
    <property type="entry name" value="Class II aaRS and biotin synthetases"/>
    <property type="match status" value="1"/>
</dbReference>
<evidence type="ECO:0000256" key="4">
    <source>
        <dbReference type="ARBA" id="ARBA00047846"/>
    </source>
</evidence>
<gene>
    <name evidence="6" type="primary">birA</name>
    <name evidence="6" type="ORF">ANPL_03190</name>
</gene>
<proteinExistence type="predicted"/>
<sequence length="241" mass="26617">MQPYAIHHVAVTQSTNLDAITLAENGAPSGTVVIADEQTSGSGRRGRLWSSPKGNLYFSIVIRVNIELPAISFLGAIAAGITIEEILTQHSINTAQLRYKWPNDVLIDDKKICGILLNLKRQGKTMEWIVCGIGINILSYPEHATSISSYVPNMAPSLSNVQLLHSTLENFSKLMDILSVSGFDALRQLWLKKAYKLNSEINVVTSANTKYRGKFVDIDNNGSIVLEQKGKLRKIEYGEMI</sequence>
<keyword evidence="1 6" id="KW-0436">Ligase</keyword>
<dbReference type="NCBIfam" id="TIGR00121">
    <property type="entry name" value="birA_ligase"/>
    <property type="match status" value="1"/>
</dbReference>
<evidence type="ECO:0000256" key="3">
    <source>
        <dbReference type="ARBA" id="ARBA00024227"/>
    </source>
</evidence>
<evidence type="ECO:0000313" key="7">
    <source>
        <dbReference type="Proteomes" id="UP000500930"/>
    </source>
</evidence>
<dbReference type="InterPro" id="IPR003142">
    <property type="entry name" value="BPL_C"/>
</dbReference>
<evidence type="ECO:0000259" key="5">
    <source>
        <dbReference type="PROSITE" id="PS51733"/>
    </source>
</evidence>